<keyword evidence="2" id="KW-0812">Transmembrane</keyword>
<dbReference type="Proteomes" id="UP000029066">
    <property type="component" value="Unassembled WGS sequence"/>
</dbReference>
<proteinExistence type="predicted"/>
<evidence type="ECO:0000313" key="6">
    <source>
        <dbReference type="Proteomes" id="UP000029066"/>
    </source>
</evidence>
<feature type="domain" description="Adhesin isopeptide-forming adherence" evidence="4">
    <location>
        <begin position="758"/>
        <end position="941"/>
    </location>
</feature>
<gene>
    <name evidence="5" type="ORF">BISA_1850</name>
</gene>
<keyword evidence="2" id="KW-1133">Transmembrane helix</keyword>
<dbReference type="OrthoDB" id="3222861at2"/>
<evidence type="ECO:0000256" key="1">
    <source>
        <dbReference type="SAM" id="MobiDB-lite"/>
    </source>
</evidence>
<dbReference type="Pfam" id="PF16364">
    <property type="entry name" value="Antigen_C"/>
    <property type="match status" value="1"/>
</dbReference>
<dbReference type="Gene3D" id="2.60.40.740">
    <property type="match status" value="3"/>
</dbReference>
<evidence type="ECO:0000256" key="2">
    <source>
        <dbReference type="SAM" id="Phobius"/>
    </source>
</evidence>
<dbReference type="Pfam" id="PF17998">
    <property type="entry name" value="AgI_II_C2"/>
    <property type="match status" value="2"/>
</dbReference>
<protein>
    <submittedName>
        <fullName evidence="5">Adhesin isopeptide-forming adherence domain protein</fullName>
    </submittedName>
</protein>
<evidence type="ECO:0000259" key="3">
    <source>
        <dbReference type="Pfam" id="PF16364"/>
    </source>
</evidence>
<dbReference type="NCBIfam" id="TIGR04228">
    <property type="entry name" value="isopep_sspB_C2"/>
    <property type="match status" value="1"/>
</dbReference>
<dbReference type="STRING" id="1437607.BISA_1850"/>
<dbReference type="InterPro" id="IPR026345">
    <property type="entry name" value="Adh_isopep-form_adh_dom"/>
</dbReference>
<comment type="caution">
    <text evidence="5">The sequence shown here is derived from an EMBL/GenBank/DDBJ whole genome shotgun (WGS) entry which is preliminary data.</text>
</comment>
<sequence>MGFNNGALGSRSHEPSASVNGKRNGVRRTLAAAAAVATLASGGLVAATAYAGGGGGNAGGGGVTADGNFNITWQYSDNDNGGFGPASDWHSTENAVKLDWYTLGGNAETLIEQATTEANDNCLARFDESHPDQKGQGQCRVVGVGVVGAANTRTWNGIGGATHKLWMKYWHQVVDNVNFSNNGSIYTTATEFTDQAGWNVDKIADTYAPDYKNDASTGSIVVIALNQYEPRGEQPPSPPSKTIEKGTSADSMANETVISTGTGRLGTKMTISDTIDPNGMAYTVTGQKVIDTTDGNKDVSGQFTFNTKDGEAAPDNVATATWNGGDLPDSHTFEYHLTITVSQPSTSKVVDTPSVTWNDKGTGDVDSHEFPTWEPNPDKSWIKYSDGKWQAVIDPDETNATGADNVKLLDGDIVGSAVNATVDGGLKEAPKSLTITDDWTNADYLVDRKGDIKVYAAAAEPDTTETVEGVTVKHMTKTSVADIANKGLDVTSSFDITENGTVVTASAKKAYLAKLKGMSGPIQLTVIVPFVANFANGKGAEQVREDFGKQPGDELTFCTNPTDAKDESGQALTNKGAETVNDQTVPTNEPKICGYVPKVEKDVVAESSQGGDQDSVDGKTVYPGQKVEYQLDTQPNLPADLAYLVKNVVFTDTYDQYLTPDKQTVEMMDLATGKVVSKKKYETKWDEENHLFQLTVTDQDLIGQWKAGANPRIQIRFEGTVAEDAPTDHKVNNRWMLTLNNSLTPSNEVFNLPPDFTPKKDVTQSAEQGDPTISIDGKTLLLGDTGYYKVSIDATRKDNAYKVWRLGAVDDYDEKYLTVDPSRIEIIGADGKDYTKAFNIQLQDGIVYAFARTVDTEIPATGETVKGDPQPADLKAYSEMTDKDYDPLKDPSIDQSLLGQEYTLTIPYTVSKVDDGYVVKNTATQIVNNVKKETNTVSNPLKPINPVKDVTVKVGGESVDGKSIYLDSTFLYQLDSSVIPADRAYQQVANWGVDDQLDPAYDELTGQWAVYAARDLYQDGNVIAKKGERIAGSGFDSSKLGGDLFTATLDKTTGKVTITATQTYLDLVSKDTAHEQAWRAYLQVKRVKVTDRHENVFTEHYNGKALVSNIVWTRTPDLTPSLNIEKWDKKSGFPAGDRDDSKDALKGAKDGDVIVFTITNTSKDEDGHGAWFKASDLKLTDQTIVGDGTVTDLKYPSNWDTLVLKPGDHVDVEGTLTGFTSANHTDRAKVTGTPLVSCPATDANPFGGQSDDSTGSAGETTGLKQVTIDGQTRCEDTKVESNTDDWNGVNGFLSTTGAGILPVVIAAIALLVAGGVGLVLTQRRGMAESCQPAHSAK</sequence>
<evidence type="ECO:0000313" key="5">
    <source>
        <dbReference type="EMBL" id="KFI91252.1"/>
    </source>
</evidence>
<dbReference type="InterPro" id="IPR032300">
    <property type="entry name" value="Antigen_C"/>
</dbReference>
<feature type="transmembrane region" description="Helical" evidence="2">
    <location>
        <begin position="1299"/>
        <end position="1320"/>
    </location>
</feature>
<dbReference type="RefSeq" id="WP_081890113.1">
    <property type="nucleotide sequence ID" value="NZ_JDUT01000006.1"/>
</dbReference>
<feature type="region of interest" description="Disordered" evidence="1">
    <location>
        <begin position="1"/>
        <end position="23"/>
    </location>
</feature>
<name>A0A087D6V2_9BIFI</name>
<accession>A0A087D6V2</accession>
<feature type="domain" description="Adhesin isopeptide-forming adherence" evidence="4">
    <location>
        <begin position="611"/>
        <end position="751"/>
    </location>
</feature>
<keyword evidence="2" id="KW-0472">Membrane</keyword>
<feature type="domain" description="Cell surface antigen C-terminal" evidence="3">
    <location>
        <begin position="945"/>
        <end position="1116"/>
    </location>
</feature>
<dbReference type="EMBL" id="JGZN01000016">
    <property type="protein sequence ID" value="KFI91252.1"/>
    <property type="molecule type" value="Genomic_DNA"/>
</dbReference>
<organism evidence="5 6">
    <name type="scientific">Bifidobacterium saguini DSM 23967</name>
    <dbReference type="NCBI Taxonomy" id="1437607"/>
    <lineage>
        <taxon>Bacteria</taxon>
        <taxon>Bacillati</taxon>
        <taxon>Actinomycetota</taxon>
        <taxon>Actinomycetes</taxon>
        <taxon>Bifidobacteriales</taxon>
        <taxon>Bifidobacteriaceae</taxon>
        <taxon>Bifidobacterium</taxon>
    </lineage>
</organism>
<reference evidence="5 6" key="1">
    <citation type="submission" date="2014-03" db="EMBL/GenBank/DDBJ databases">
        <title>Genomics of Bifidobacteria.</title>
        <authorList>
            <person name="Ventura M."/>
            <person name="Milani C."/>
            <person name="Lugli G.A."/>
        </authorList>
    </citation>
    <scope>NUCLEOTIDE SEQUENCE [LARGE SCALE GENOMIC DNA]</scope>
    <source>
        <strain evidence="5 6">DSM 23967</strain>
    </source>
</reference>
<feature type="region of interest" description="Disordered" evidence="1">
    <location>
        <begin position="229"/>
        <end position="250"/>
    </location>
</feature>
<evidence type="ECO:0000259" key="4">
    <source>
        <dbReference type="Pfam" id="PF17998"/>
    </source>
</evidence>